<dbReference type="PANTHER" id="PTHR47272">
    <property type="entry name" value="DDE_TNP_1_7 DOMAIN-CONTAINING PROTEIN"/>
    <property type="match status" value="1"/>
</dbReference>
<feature type="region of interest" description="Disordered" evidence="1">
    <location>
        <begin position="1"/>
        <end position="29"/>
    </location>
</feature>
<evidence type="ECO:0000313" key="4">
    <source>
        <dbReference type="EMBL" id="CAF4223235.1"/>
    </source>
</evidence>
<dbReference type="EMBL" id="CAJNRF010008812">
    <property type="protein sequence ID" value="CAF2105062.1"/>
    <property type="molecule type" value="Genomic_DNA"/>
</dbReference>
<organism evidence="3 5">
    <name type="scientific">Rotaria magnacalcarata</name>
    <dbReference type="NCBI Taxonomy" id="392030"/>
    <lineage>
        <taxon>Eukaryota</taxon>
        <taxon>Metazoa</taxon>
        <taxon>Spiralia</taxon>
        <taxon>Gnathifera</taxon>
        <taxon>Rotifera</taxon>
        <taxon>Eurotatoria</taxon>
        <taxon>Bdelloidea</taxon>
        <taxon>Philodinida</taxon>
        <taxon>Philodinidae</taxon>
        <taxon>Rotaria</taxon>
    </lineage>
</organism>
<evidence type="ECO:0000259" key="2">
    <source>
        <dbReference type="Pfam" id="PF13843"/>
    </source>
</evidence>
<evidence type="ECO:0000313" key="3">
    <source>
        <dbReference type="EMBL" id="CAF2105062.1"/>
    </source>
</evidence>
<reference evidence="3" key="1">
    <citation type="submission" date="2021-02" db="EMBL/GenBank/DDBJ databases">
        <authorList>
            <person name="Nowell W R."/>
        </authorList>
    </citation>
    <scope>NUCLEOTIDE SEQUENCE</scope>
</reference>
<sequence>MTAKSFSKKATAVPNGFSEEEVDSSESEDEVIPAANFAGTFSPPPVHMEFEPIDYFYSMFGKESITLLTEQSNLYSVQTNPNKPARISEVEMAQFIGVLIMSGIYCFPDQRFFWMNTTRVESISSTTSRDRFLEIRKYLHVVDNSNQLDRNDPDYDRAHKVRPLLNIVKNNFRKIEKEEKLSVDEQIIPFKGRSIMKQHMPNKPHRWGYKMFLLAGGESGICYDFLFYVGKSDFDTQEPGFCTRVVLELCETVPRSIMHKRFFDNYFTTIKLQVELKKLGIYSVGTVRANRLPGLIMKDEKDLSKEGRGSMDHRVAEVDGVQLCAVRWYDNKAVNCLSTLYGCQPTDLVERWSSKEKNHIQIARPNIVKAYNQHMGGVDLIDMLISLYRIDGHSRKYYTKIIFHLIDLSIANGWLLYRRHCSQLNTQKRDTMSLLSFRISVAETMLKSALPTPSTKRGRPSLDSTLNENNQTTTSRAVPNSIPPPSVRLDKFDRWPIHTSKGRCRNFGCIGYTRICCSKCQLCLCLNEKSNCFKDYHH</sequence>
<dbReference type="InterPro" id="IPR029526">
    <property type="entry name" value="PGBD"/>
</dbReference>
<feature type="domain" description="PiggyBac transposable element-derived protein" evidence="2">
    <location>
        <begin position="52"/>
        <end position="414"/>
    </location>
</feature>
<feature type="compositionally biased region" description="Polar residues" evidence="1">
    <location>
        <begin position="462"/>
        <end position="478"/>
    </location>
</feature>
<feature type="compositionally biased region" description="Acidic residues" evidence="1">
    <location>
        <begin position="18"/>
        <end position="29"/>
    </location>
</feature>
<keyword evidence="6" id="KW-1185">Reference proteome</keyword>
<gene>
    <name evidence="4" type="ORF">OVN521_LOCUS27557</name>
    <name evidence="3" type="ORF">WKI299_LOCUS21183</name>
</gene>
<name>A0A816TSX9_9BILA</name>
<protein>
    <recommendedName>
        <fullName evidence="2">PiggyBac transposable element-derived protein domain-containing protein</fullName>
    </recommendedName>
</protein>
<feature type="region of interest" description="Disordered" evidence="1">
    <location>
        <begin position="450"/>
        <end position="485"/>
    </location>
</feature>
<evidence type="ECO:0000313" key="5">
    <source>
        <dbReference type="Proteomes" id="UP000663856"/>
    </source>
</evidence>
<dbReference type="Pfam" id="PF13843">
    <property type="entry name" value="DDE_Tnp_1_7"/>
    <property type="match status" value="1"/>
</dbReference>
<dbReference type="PANTHER" id="PTHR47272:SF1">
    <property type="entry name" value="PIGGYBAC TRANSPOSABLE ELEMENT-DERIVED PROTEIN 3-LIKE"/>
    <property type="match status" value="1"/>
</dbReference>
<dbReference type="AlphaFoldDB" id="A0A816TSX9"/>
<evidence type="ECO:0000256" key="1">
    <source>
        <dbReference type="SAM" id="MobiDB-lite"/>
    </source>
</evidence>
<evidence type="ECO:0000313" key="6">
    <source>
        <dbReference type="Proteomes" id="UP000663866"/>
    </source>
</evidence>
<dbReference type="EMBL" id="CAJOBG010007661">
    <property type="protein sequence ID" value="CAF4223235.1"/>
    <property type="molecule type" value="Genomic_DNA"/>
</dbReference>
<dbReference type="Proteomes" id="UP000663856">
    <property type="component" value="Unassembled WGS sequence"/>
</dbReference>
<comment type="caution">
    <text evidence="3">The sequence shown here is derived from an EMBL/GenBank/DDBJ whole genome shotgun (WGS) entry which is preliminary data.</text>
</comment>
<accession>A0A816TSX9</accession>
<proteinExistence type="predicted"/>
<dbReference type="Proteomes" id="UP000663866">
    <property type="component" value="Unassembled WGS sequence"/>
</dbReference>